<reference evidence="1" key="1">
    <citation type="journal article" date="2021" name="Proc. Natl. Acad. Sci. U.S.A.">
        <title>A Catalog of Tens of Thousands of Viruses from Human Metagenomes Reveals Hidden Associations with Chronic Diseases.</title>
        <authorList>
            <person name="Tisza M.J."/>
            <person name="Buck C.B."/>
        </authorList>
    </citation>
    <scope>NUCLEOTIDE SEQUENCE</scope>
    <source>
        <strain evidence="1">Ct53O25</strain>
    </source>
</reference>
<accession>A0A8S5MBP7</accession>
<name>A0A8S5MBP7_9CAUD</name>
<dbReference type="EMBL" id="BK014869">
    <property type="protein sequence ID" value="DAD79674.1"/>
    <property type="molecule type" value="Genomic_DNA"/>
</dbReference>
<protein>
    <submittedName>
        <fullName evidence="1">Uncharacterized protein</fullName>
    </submittedName>
</protein>
<proteinExistence type="predicted"/>
<organism evidence="1">
    <name type="scientific">Podoviridae sp. ct53O25</name>
    <dbReference type="NCBI Taxonomy" id="2826539"/>
    <lineage>
        <taxon>Viruses</taxon>
        <taxon>Duplodnaviria</taxon>
        <taxon>Heunggongvirae</taxon>
        <taxon>Uroviricota</taxon>
        <taxon>Caudoviricetes</taxon>
    </lineage>
</organism>
<sequence>MLTYHQYNSHNHITYHEILRLYSIHEVEFSKSPSLTSLNPWLCTA</sequence>
<evidence type="ECO:0000313" key="1">
    <source>
        <dbReference type="EMBL" id="DAD79674.1"/>
    </source>
</evidence>